<dbReference type="PROSITE" id="PS50086">
    <property type="entry name" value="TBC_RABGAP"/>
    <property type="match status" value="1"/>
</dbReference>
<dbReference type="PANTHER" id="PTHR19853">
    <property type="entry name" value="WD REPEAT CONTAINING PROTEIN 3 WDR3"/>
    <property type="match status" value="1"/>
</dbReference>
<accession>A0AAW1L619</accession>
<protein>
    <recommendedName>
        <fullName evidence="3">TBC1 domain family member 31</fullName>
    </recommendedName>
</protein>
<evidence type="ECO:0000259" key="13">
    <source>
        <dbReference type="PROSITE" id="PS50086"/>
    </source>
</evidence>
<dbReference type="Pfam" id="PF00566">
    <property type="entry name" value="RabGAP-TBC"/>
    <property type="match status" value="1"/>
</dbReference>
<dbReference type="SUPFAM" id="SSF47923">
    <property type="entry name" value="Ypt/Rab-GAP domain of gyp1p"/>
    <property type="match status" value="1"/>
</dbReference>
<keyword evidence="4" id="KW-0963">Cytoplasm</keyword>
<evidence type="ECO:0000313" key="14">
    <source>
        <dbReference type="EMBL" id="KAK9728351.1"/>
    </source>
</evidence>
<evidence type="ECO:0000256" key="12">
    <source>
        <dbReference type="SAM" id="Coils"/>
    </source>
</evidence>
<keyword evidence="7" id="KW-0970">Cilium biogenesis/degradation</keyword>
<dbReference type="Proteomes" id="UP001458880">
    <property type="component" value="Unassembled WGS sequence"/>
</dbReference>
<dbReference type="InterPro" id="IPR035969">
    <property type="entry name" value="Rab-GAP_TBC_sf"/>
</dbReference>
<dbReference type="Gene3D" id="2.130.10.10">
    <property type="entry name" value="YVTN repeat-like/Quinoprotein amine dehydrogenase"/>
    <property type="match status" value="2"/>
</dbReference>
<organism evidence="14 15">
    <name type="scientific">Popillia japonica</name>
    <name type="common">Japanese beetle</name>
    <dbReference type="NCBI Taxonomy" id="7064"/>
    <lineage>
        <taxon>Eukaryota</taxon>
        <taxon>Metazoa</taxon>
        <taxon>Ecdysozoa</taxon>
        <taxon>Arthropoda</taxon>
        <taxon>Hexapoda</taxon>
        <taxon>Insecta</taxon>
        <taxon>Pterygota</taxon>
        <taxon>Neoptera</taxon>
        <taxon>Endopterygota</taxon>
        <taxon>Coleoptera</taxon>
        <taxon>Polyphaga</taxon>
        <taxon>Scarabaeiformia</taxon>
        <taxon>Scarabaeidae</taxon>
        <taxon>Rutelinae</taxon>
        <taxon>Popillia</taxon>
    </lineage>
</organism>
<dbReference type="GO" id="GO:0060271">
    <property type="term" value="P:cilium assembly"/>
    <property type="evidence" value="ECO:0007669"/>
    <property type="project" value="TreeGrafter"/>
</dbReference>
<dbReference type="InterPro" id="IPR000195">
    <property type="entry name" value="Rab-GAP-TBC_dom"/>
</dbReference>
<dbReference type="GO" id="GO:0036064">
    <property type="term" value="C:ciliary basal body"/>
    <property type="evidence" value="ECO:0007669"/>
    <property type="project" value="TreeGrafter"/>
</dbReference>
<evidence type="ECO:0000256" key="4">
    <source>
        <dbReference type="ARBA" id="ARBA00022490"/>
    </source>
</evidence>
<gene>
    <name evidence="14" type="ORF">QE152_g18014</name>
</gene>
<keyword evidence="15" id="KW-1185">Reference proteome</keyword>
<dbReference type="InterPro" id="IPR001680">
    <property type="entry name" value="WD40_rpt"/>
</dbReference>
<keyword evidence="9" id="KW-0206">Cytoskeleton</keyword>
<sequence>MDVILNVSDTIKLKKQLVTLKPTRKDGLILQIHHTVTLSQDKQQRIRFISICFNNTGQILAAATLNGDIYVIDFSLSKYWSVINIISCSILRFSLQNDNLVIAGSTNGLLHVINIHTGDLVAKLTGHLYPVINISFSTNLCVTSSLTEAIIWDMTSNSKIQMLSLSPNTYLKQMLFIPITNDILACFNDDSIHIWKYGTFEYVKQIIPASWNKFFIKSIAFTKNGRIMALGGHSSSIPLFCSNSWNLEKTILLQEQTKSVRYVTFISQPFDGGANRVLSILSSNGIVYFYDMLTNMLLNKLSLELEILRYEASLDGKYLACIITCGRVNVYLLTEYLAISQELCSTEDAKSDVKKKLSLKKSALIINDIKEKINGVLDNDKLRSILKEFGRFPENYRGQIWTRLLHLPNNHRLYNALINIKPKIPIADFEKKYPLENKPALKNLKKVISNLVNWSPFFREVEYLPVFAFPFVKVFKNDPVACFEAVCTIIVNWCQYWFEYFPLPPVNILAMIENVLLEHNPQLLAYFTKHEVTSKTYAWTILQTAFSEVLTVKDWLVLWDHILINEPSFFILAIVAFNLINSQVLYKINSVKDIERFYHQQNFLDIKKLITKTYYLLNNTSEKNHPRQYLNYFTPIDIDTYPQFTGYPRAMRGYQDNFNNLRKDKYIISHKEQEIHKQMEKVSTIDEVKRNVEETARLNELGDIYKTKLEDEIAIVDQQRKRLDELRKTAKNQESSLYTAIHKSLKHKDGKCYCTSPKVKPARLCEKAILALDIRSTDKLIEKIEKELETQTQKDVSVRDTDIRQFAADTIELEMKILKELQLLHSLKEAPYIGMQQDEDDFAFLKYTMKKIDDGYQARSSSPIL</sequence>
<dbReference type="GO" id="GO:0034451">
    <property type="term" value="C:centriolar satellite"/>
    <property type="evidence" value="ECO:0007669"/>
    <property type="project" value="UniProtKB-SubCell"/>
</dbReference>
<feature type="coiled-coil region" evidence="12">
    <location>
        <begin position="706"/>
        <end position="736"/>
    </location>
</feature>
<dbReference type="SMART" id="SM00320">
    <property type="entry name" value="WD40"/>
    <property type="match status" value="5"/>
</dbReference>
<feature type="domain" description="Rab-GAP TBC" evidence="13">
    <location>
        <begin position="391"/>
        <end position="566"/>
    </location>
</feature>
<name>A0AAW1L619_POPJA</name>
<dbReference type="EMBL" id="JASPKY010000171">
    <property type="protein sequence ID" value="KAK9728351.1"/>
    <property type="molecule type" value="Genomic_DNA"/>
</dbReference>
<comment type="subcellular location">
    <subcellularLocation>
        <location evidence="1">Cytoplasm</location>
        <location evidence="1">Cytoskeleton</location>
        <location evidence="1">Cilium basal body</location>
    </subcellularLocation>
    <subcellularLocation>
        <location evidence="2">Cytoplasm</location>
        <location evidence="2">Cytoskeleton</location>
        <location evidence="2">Microtubule organizing center</location>
        <location evidence="2">Centrosome</location>
        <location evidence="2">Centriolar satellite</location>
    </subcellularLocation>
</comment>
<dbReference type="InterPro" id="IPR036322">
    <property type="entry name" value="WD40_repeat_dom_sf"/>
</dbReference>
<evidence type="ECO:0000256" key="2">
    <source>
        <dbReference type="ARBA" id="ARBA00004607"/>
    </source>
</evidence>
<evidence type="ECO:0000256" key="8">
    <source>
        <dbReference type="ARBA" id="ARBA00023054"/>
    </source>
</evidence>
<keyword evidence="5" id="KW-0853">WD repeat</keyword>
<evidence type="ECO:0000256" key="1">
    <source>
        <dbReference type="ARBA" id="ARBA00004120"/>
    </source>
</evidence>
<keyword evidence="10" id="KW-0966">Cell projection</keyword>
<comment type="function">
    <text evidence="11">Molecular adapter which is involved in cilium biogenesis. Part of a functional complex including OFD1 a centriolar protein involved in cilium assembly. Could regulate the cAMP-dependent phosphorylation of OFD1, and its subsequent ubiquitination by PJA2 which ultimately leads to its proteasomal degradation.</text>
</comment>
<evidence type="ECO:0000256" key="6">
    <source>
        <dbReference type="ARBA" id="ARBA00022737"/>
    </source>
</evidence>
<keyword evidence="6" id="KW-0677">Repeat</keyword>
<evidence type="ECO:0000256" key="10">
    <source>
        <dbReference type="ARBA" id="ARBA00023273"/>
    </source>
</evidence>
<evidence type="ECO:0000256" key="9">
    <source>
        <dbReference type="ARBA" id="ARBA00023212"/>
    </source>
</evidence>
<evidence type="ECO:0000313" key="15">
    <source>
        <dbReference type="Proteomes" id="UP001458880"/>
    </source>
</evidence>
<dbReference type="InterPro" id="IPR051570">
    <property type="entry name" value="TBC1_cilium_biogenesis"/>
</dbReference>
<evidence type="ECO:0000256" key="11">
    <source>
        <dbReference type="ARBA" id="ARBA00034464"/>
    </source>
</evidence>
<dbReference type="AlphaFoldDB" id="A0AAW1L619"/>
<dbReference type="InterPro" id="IPR015943">
    <property type="entry name" value="WD40/YVTN_repeat-like_dom_sf"/>
</dbReference>
<evidence type="ECO:0000256" key="5">
    <source>
        <dbReference type="ARBA" id="ARBA00022574"/>
    </source>
</evidence>
<comment type="caution">
    <text evidence="14">The sequence shown here is derived from an EMBL/GenBank/DDBJ whole genome shotgun (WGS) entry which is preliminary data.</text>
</comment>
<proteinExistence type="predicted"/>
<evidence type="ECO:0000256" key="7">
    <source>
        <dbReference type="ARBA" id="ARBA00022794"/>
    </source>
</evidence>
<dbReference type="PANTHER" id="PTHR19853:SF1">
    <property type="entry name" value="TBC1 DOMAIN FAMILY MEMBER 31"/>
    <property type="match status" value="1"/>
</dbReference>
<dbReference type="SUPFAM" id="SSF50978">
    <property type="entry name" value="WD40 repeat-like"/>
    <property type="match status" value="1"/>
</dbReference>
<dbReference type="Gene3D" id="1.10.472.80">
    <property type="entry name" value="Ypt/Rab-GAP domain of gyp1p, domain 3"/>
    <property type="match status" value="1"/>
</dbReference>
<reference evidence="14 15" key="1">
    <citation type="journal article" date="2024" name="BMC Genomics">
        <title>De novo assembly and annotation of Popillia japonica's genome with initial clues to its potential as an invasive pest.</title>
        <authorList>
            <person name="Cucini C."/>
            <person name="Boschi S."/>
            <person name="Funari R."/>
            <person name="Cardaioli E."/>
            <person name="Iannotti N."/>
            <person name="Marturano G."/>
            <person name="Paoli F."/>
            <person name="Bruttini M."/>
            <person name="Carapelli A."/>
            <person name="Frati F."/>
            <person name="Nardi F."/>
        </authorList>
    </citation>
    <scope>NUCLEOTIDE SEQUENCE [LARGE SCALE GENOMIC DNA]</scope>
    <source>
        <strain evidence="14">DMR45628</strain>
    </source>
</reference>
<evidence type="ECO:0000256" key="3">
    <source>
        <dbReference type="ARBA" id="ARBA00014199"/>
    </source>
</evidence>
<keyword evidence="8 12" id="KW-0175">Coiled coil</keyword>